<feature type="domain" description="Cupin type-2" evidence="2">
    <location>
        <begin position="204"/>
        <end position="270"/>
    </location>
</feature>
<dbReference type="Proteomes" id="UP000469185">
    <property type="component" value="Unassembled WGS sequence"/>
</dbReference>
<dbReference type="InterPro" id="IPR011051">
    <property type="entry name" value="RmlC_Cupin_sf"/>
</dbReference>
<dbReference type="SUPFAM" id="SSF51182">
    <property type="entry name" value="RmlC-like cupins"/>
    <property type="match status" value="1"/>
</dbReference>
<evidence type="ECO:0000313" key="4">
    <source>
        <dbReference type="Proteomes" id="UP000469185"/>
    </source>
</evidence>
<dbReference type="Pfam" id="PF07883">
    <property type="entry name" value="Cupin_2"/>
    <property type="match status" value="2"/>
</dbReference>
<comment type="caution">
    <text evidence="3">The sequence shown here is derived from an EMBL/GenBank/DDBJ whole genome shotgun (WGS) entry which is preliminary data.</text>
</comment>
<dbReference type="RefSeq" id="WP_163815617.1">
    <property type="nucleotide sequence ID" value="NZ_JAAGOB010000001.1"/>
</dbReference>
<reference evidence="3 4" key="1">
    <citation type="submission" date="2020-02" db="EMBL/GenBank/DDBJ databases">
        <authorList>
            <person name="Li X.-J."/>
            <person name="Feng X.-M."/>
        </authorList>
    </citation>
    <scope>NUCLEOTIDE SEQUENCE [LARGE SCALE GENOMIC DNA]</scope>
    <source>
        <strain evidence="3 4">CGMCC 4.7225</strain>
    </source>
</reference>
<feature type="domain" description="Cupin type-2" evidence="2">
    <location>
        <begin position="47"/>
        <end position="111"/>
    </location>
</feature>
<dbReference type="PANTHER" id="PTHR35848">
    <property type="entry name" value="OXALATE-BINDING PROTEIN"/>
    <property type="match status" value="1"/>
</dbReference>
<keyword evidence="4" id="KW-1185">Reference proteome</keyword>
<evidence type="ECO:0000256" key="1">
    <source>
        <dbReference type="ARBA" id="ARBA00022723"/>
    </source>
</evidence>
<accession>A0A6N9YGQ8</accession>
<protein>
    <submittedName>
        <fullName evidence="3">Cupin domain-containing protein</fullName>
    </submittedName>
</protein>
<dbReference type="EMBL" id="JAAGOB010000001">
    <property type="protein sequence ID" value="NED94152.1"/>
    <property type="molecule type" value="Genomic_DNA"/>
</dbReference>
<dbReference type="InterPro" id="IPR013096">
    <property type="entry name" value="Cupin_2"/>
</dbReference>
<dbReference type="Gene3D" id="2.60.120.10">
    <property type="entry name" value="Jelly Rolls"/>
    <property type="match status" value="2"/>
</dbReference>
<organism evidence="3 4">
    <name type="scientific">Phytoactinopolyspora alkaliphila</name>
    <dbReference type="NCBI Taxonomy" id="1783498"/>
    <lineage>
        <taxon>Bacteria</taxon>
        <taxon>Bacillati</taxon>
        <taxon>Actinomycetota</taxon>
        <taxon>Actinomycetes</taxon>
        <taxon>Jiangellales</taxon>
        <taxon>Jiangellaceae</taxon>
        <taxon>Phytoactinopolyspora</taxon>
    </lineage>
</organism>
<gene>
    <name evidence="3" type="ORF">G1H11_02380</name>
</gene>
<sequence length="303" mass="33459">MNGRHLVRRAAQASYARPPGWSSEATGYRRWTVVGEQAGAVHTGFGICELDPGSALPAHVHAFEESFHVLDGAAIVDTPEASYRVGAGDYGLIPVGVPHAWRTEGDDAVRWAEMQGPQPRERMDDDTFLVPEFVKHDPVPVDVRDPRTRSLGTITPAHMDATKQDQSMLAVSASMRTALLVYSGITVKMMVDSDLGAHLTSMFMVQYEPSGRAGAHDHPFEETYLILEGTVEASFDGERHILEPGDVAWAGVGCVHSFTNVGDGRVRWLETQAPQPPPRHSYRFARDWDYLREVLAGNDDRRD</sequence>
<keyword evidence="1" id="KW-0479">Metal-binding</keyword>
<evidence type="ECO:0000313" key="3">
    <source>
        <dbReference type="EMBL" id="NED94152.1"/>
    </source>
</evidence>
<evidence type="ECO:0000259" key="2">
    <source>
        <dbReference type="Pfam" id="PF07883"/>
    </source>
</evidence>
<name>A0A6N9YGQ8_9ACTN</name>
<dbReference type="GO" id="GO:0046872">
    <property type="term" value="F:metal ion binding"/>
    <property type="evidence" value="ECO:0007669"/>
    <property type="project" value="UniProtKB-KW"/>
</dbReference>
<dbReference type="InterPro" id="IPR014710">
    <property type="entry name" value="RmlC-like_jellyroll"/>
</dbReference>
<proteinExistence type="predicted"/>
<dbReference type="InterPro" id="IPR051610">
    <property type="entry name" value="GPI/OXD"/>
</dbReference>
<dbReference type="AlphaFoldDB" id="A0A6N9YGQ8"/>